<dbReference type="GO" id="GO:0046872">
    <property type="term" value="F:metal ion binding"/>
    <property type="evidence" value="ECO:0007669"/>
    <property type="project" value="UniProtKB-KW"/>
</dbReference>
<dbReference type="Gene3D" id="1.10.10.10">
    <property type="entry name" value="Winged helix-like DNA-binding domain superfamily/Winged helix DNA-binding domain"/>
    <property type="match status" value="1"/>
</dbReference>
<dbReference type="Proteomes" id="UP000192578">
    <property type="component" value="Unassembled WGS sequence"/>
</dbReference>
<dbReference type="InterPro" id="IPR041516">
    <property type="entry name" value="LACTB2_WH"/>
</dbReference>
<dbReference type="InterPro" id="IPR047921">
    <property type="entry name" value="LACTB2-like_MBL-fold"/>
</dbReference>
<evidence type="ECO:0000259" key="6">
    <source>
        <dbReference type="SMART" id="SM00849"/>
    </source>
</evidence>
<feature type="domain" description="Metallo-beta-lactamase" evidence="6">
    <location>
        <begin position="51"/>
        <end position="217"/>
    </location>
</feature>
<dbReference type="CDD" id="cd07722">
    <property type="entry name" value="LACTB2-like_MBL-fold"/>
    <property type="match status" value="1"/>
</dbReference>
<evidence type="ECO:0000256" key="4">
    <source>
        <dbReference type="ARBA" id="ARBA00022833"/>
    </source>
</evidence>
<comment type="caution">
    <text evidence="7">The sequence shown here is derived from an EMBL/GenBank/DDBJ whole genome shotgun (WGS) entry which is preliminary data.</text>
</comment>
<accession>A0A1W0WKL2</accession>
<dbReference type="SMART" id="SM00849">
    <property type="entry name" value="Lactamase_B"/>
    <property type="match status" value="1"/>
</dbReference>
<evidence type="ECO:0000256" key="2">
    <source>
        <dbReference type="ARBA" id="ARBA00022723"/>
    </source>
</evidence>
<evidence type="ECO:0000256" key="3">
    <source>
        <dbReference type="ARBA" id="ARBA00022801"/>
    </source>
</evidence>
<name>A0A1W0WKL2_HYPEX</name>
<proteinExistence type="inferred from homology"/>
<sequence length="310" mass="33865">MGGAESRLARIIAWRLMGTPAGLKPIPPVSRLSANVVRVLGCNPGPMTLQGTNTYILGTGSERILIDTGEQGNTEYLTNLKAVLAEDKARISQIVLTHWHADHIGGLAGVLSAGCTTERPKVRKFRRAEDDRTAALRAVDHFEDGDRLTVDGATIRAVYSPGHTVDHISLFLEDNSALFSGDCILGEGSSVFENYPTYMKSLAKLHSLKPVVIYPAHGSVLENGSDAIEKYINHRLQRETEILAALQKAYPGESTVDELVALIYPKLNMVIRRAAAGNVVHQLEKLIDEGRVENCGEDRYRLIQQSSPTT</sequence>
<dbReference type="Pfam" id="PF17778">
    <property type="entry name" value="WHD_BLACT"/>
    <property type="match status" value="1"/>
</dbReference>
<organism evidence="7 8">
    <name type="scientific">Hypsibius exemplaris</name>
    <name type="common">Freshwater tardigrade</name>
    <dbReference type="NCBI Taxonomy" id="2072580"/>
    <lineage>
        <taxon>Eukaryota</taxon>
        <taxon>Metazoa</taxon>
        <taxon>Ecdysozoa</taxon>
        <taxon>Tardigrada</taxon>
        <taxon>Eutardigrada</taxon>
        <taxon>Parachela</taxon>
        <taxon>Hypsibioidea</taxon>
        <taxon>Hypsibiidae</taxon>
        <taxon>Hypsibius</taxon>
    </lineage>
</organism>
<keyword evidence="4" id="KW-0862">Zinc</keyword>
<dbReference type="InterPro" id="IPR050662">
    <property type="entry name" value="Sec-metab_biosynth-thioest"/>
</dbReference>
<dbReference type="Gene3D" id="3.60.15.10">
    <property type="entry name" value="Ribonuclease Z/Hydroxyacylglutathione hydrolase-like"/>
    <property type="match status" value="1"/>
</dbReference>
<protein>
    <recommendedName>
        <fullName evidence="5">Beta-lactamase-like protein 2 homolog</fullName>
    </recommendedName>
</protein>
<dbReference type="Pfam" id="PF00753">
    <property type="entry name" value="Lactamase_B"/>
    <property type="match status" value="1"/>
</dbReference>
<dbReference type="InterPro" id="IPR036388">
    <property type="entry name" value="WH-like_DNA-bd_sf"/>
</dbReference>
<dbReference type="PANTHER" id="PTHR23131">
    <property type="entry name" value="ENDORIBONUCLEASE LACTB2"/>
    <property type="match status" value="1"/>
</dbReference>
<dbReference type="InterPro" id="IPR001279">
    <property type="entry name" value="Metallo-B-lactamas"/>
</dbReference>
<evidence type="ECO:0000313" key="7">
    <source>
        <dbReference type="EMBL" id="OQV15736.1"/>
    </source>
</evidence>
<evidence type="ECO:0000256" key="5">
    <source>
        <dbReference type="ARBA" id="ARBA00069358"/>
    </source>
</evidence>
<dbReference type="AlphaFoldDB" id="A0A1W0WKL2"/>
<dbReference type="PANTHER" id="PTHR23131:SF0">
    <property type="entry name" value="ENDORIBONUCLEASE LACTB2"/>
    <property type="match status" value="1"/>
</dbReference>
<keyword evidence="3" id="KW-0378">Hydrolase</keyword>
<dbReference type="FunFam" id="3.60.15.10:FF:000017">
    <property type="entry name" value="Lactamase beta 2"/>
    <property type="match status" value="1"/>
</dbReference>
<comment type="similarity">
    <text evidence="1">Belongs to the metallo-beta-lactamase superfamily. Glyoxalase II family.</text>
</comment>
<dbReference type="InterPro" id="IPR036866">
    <property type="entry name" value="RibonucZ/Hydroxyglut_hydro"/>
</dbReference>
<dbReference type="EMBL" id="MTYJ01000084">
    <property type="protein sequence ID" value="OQV15736.1"/>
    <property type="molecule type" value="Genomic_DNA"/>
</dbReference>
<reference evidence="8" key="1">
    <citation type="submission" date="2017-01" db="EMBL/GenBank/DDBJ databases">
        <title>Comparative genomics of anhydrobiosis in the tardigrade Hypsibius dujardini.</title>
        <authorList>
            <person name="Yoshida Y."/>
            <person name="Koutsovoulos G."/>
            <person name="Laetsch D."/>
            <person name="Stevens L."/>
            <person name="Kumar S."/>
            <person name="Horikawa D."/>
            <person name="Ishino K."/>
            <person name="Komine S."/>
            <person name="Tomita M."/>
            <person name="Blaxter M."/>
            <person name="Arakawa K."/>
        </authorList>
    </citation>
    <scope>NUCLEOTIDE SEQUENCE [LARGE SCALE GENOMIC DNA]</scope>
    <source>
        <strain evidence="8">Z151</strain>
    </source>
</reference>
<keyword evidence="8" id="KW-1185">Reference proteome</keyword>
<evidence type="ECO:0000313" key="8">
    <source>
        <dbReference type="Proteomes" id="UP000192578"/>
    </source>
</evidence>
<dbReference type="GO" id="GO:0016787">
    <property type="term" value="F:hydrolase activity"/>
    <property type="evidence" value="ECO:0007669"/>
    <property type="project" value="UniProtKB-KW"/>
</dbReference>
<dbReference type="SUPFAM" id="SSF56281">
    <property type="entry name" value="Metallo-hydrolase/oxidoreductase"/>
    <property type="match status" value="1"/>
</dbReference>
<evidence type="ECO:0000256" key="1">
    <source>
        <dbReference type="ARBA" id="ARBA00006759"/>
    </source>
</evidence>
<gene>
    <name evidence="7" type="ORF">BV898_10126</name>
</gene>
<keyword evidence="2" id="KW-0479">Metal-binding</keyword>
<dbReference type="OrthoDB" id="17458at2759"/>